<dbReference type="RefSeq" id="WP_089710727.1">
    <property type="nucleotide sequence ID" value="NZ_FOBC01000003.1"/>
</dbReference>
<gene>
    <name evidence="1" type="ORF">SAMN04488129_103209</name>
</gene>
<dbReference type="PANTHER" id="PTHR30348">
    <property type="entry name" value="UNCHARACTERIZED PROTEIN YECE"/>
    <property type="match status" value="1"/>
</dbReference>
<dbReference type="AlphaFoldDB" id="A0A1H7ISN6"/>
<protein>
    <submittedName>
        <fullName evidence="1">Uncharacterized conserved protein YecE, DUF72 family</fullName>
    </submittedName>
</protein>
<sequence>MSQSGRMHIGTSGYQYDHWRDVLYPKDLPRERWLGHYAEHFATVEINNTFYQLPEADTFRAWRDAVPKGFRFAVKFSRYGSHIKKLKDPQDTIGHFLDAVGPLGDTLGPILVQLPGRWRANAERLDAFLKAAPAEYRWALEFRDPSWLCDDVYEVLEAHGAALCWHDMLPDHPRRLTADWAYLRYHGDHYRGRYTPQYLSAQARRVRDLSTSGRDVYAYFNNDEAGHAVENARQLHRYLARLAPDSEP</sequence>
<keyword evidence="2" id="KW-1185">Reference proteome</keyword>
<dbReference type="InterPro" id="IPR002763">
    <property type="entry name" value="DUF72"/>
</dbReference>
<dbReference type="Gene3D" id="3.20.20.410">
    <property type="entry name" value="Protein of unknown function UPF0759"/>
    <property type="match status" value="1"/>
</dbReference>
<evidence type="ECO:0000313" key="1">
    <source>
        <dbReference type="EMBL" id="SEK65501.1"/>
    </source>
</evidence>
<dbReference type="OrthoDB" id="9780310at2"/>
<dbReference type="PANTHER" id="PTHR30348:SF4">
    <property type="entry name" value="DUF72 DOMAIN-CONTAINING PROTEIN"/>
    <property type="match status" value="1"/>
</dbReference>
<organism evidence="1 2">
    <name type="scientific">Halomonas daqiaonensis</name>
    <dbReference type="NCBI Taxonomy" id="650850"/>
    <lineage>
        <taxon>Bacteria</taxon>
        <taxon>Pseudomonadati</taxon>
        <taxon>Pseudomonadota</taxon>
        <taxon>Gammaproteobacteria</taxon>
        <taxon>Oceanospirillales</taxon>
        <taxon>Halomonadaceae</taxon>
        <taxon>Halomonas</taxon>
    </lineage>
</organism>
<accession>A0A1H7ISN6</accession>
<dbReference type="SUPFAM" id="SSF117396">
    <property type="entry name" value="TM1631-like"/>
    <property type="match status" value="1"/>
</dbReference>
<reference evidence="2" key="1">
    <citation type="submission" date="2016-10" db="EMBL/GenBank/DDBJ databases">
        <authorList>
            <person name="Varghese N."/>
            <person name="Submissions S."/>
        </authorList>
    </citation>
    <scope>NUCLEOTIDE SEQUENCE [LARGE SCALE GENOMIC DNA]</scope>
    <source>
        <strain evidence="2">CGMCC 1.9150</strain>
    </source>
</reference>
<dbReference type="STRING" id="650850.SAMN04488129_103209"/>
<name>A0A1H7ISN6_9GAMM</name>
<dbReference type="InterPro" id="IPR036520">
    <property type="entry name" value="UPF0759_sf"/>
</dbReference>
<dbReference type="Proteomes" id="UP000198807">
    <property type="component" value="Unassembled WGS sequence"/>
</dbReference>
<dbReference type="Pfam" id="PF01904">
    <property type="entry name" value="DUF72"/>
    <property type="match status" value="1"/>
</dbReference>
<dbReference type="EMBL" id="FOBC01000003">
    <property type="protein sequence ID" value="SEK65501.1"/>
    <property type="molecule type" value="Genomic_DNA"/>
</dbReference>
<evidence type="ECO:0000313" key="2">
    <source>
        <dbReference type="Proteomes" id="UP000198807"/>
    </source>
</evidence>
<proteinExistence type="predicted"/>